<comment type="caution">
    <text evidence="1">The sequence shown here is derived from an EMBL/GenBank/DDBJ whole genome shotgun (WGS) entry which is preliminary data.</text>
</comment>
<accession>A0ACB8S4T9</accession>
<reference evidence="1" key="2">
    <citation type="journal article" date="2022" name="New Phytol.">
        <title>Evolutionary transition to the ectomycorrhizal habit in the genomes of a hyperdiverse lineage of mushroom-forming fungi.</title>
        <authorList>
            <person name="Looney B."/>
            <person name="Miyauchi S."/>
            <person name="Morin E."/>
            <person name="Drula E."/>
            <person name="Courty P.E."/>
            <person name="Kohler A."/>
            <person name="Kuo A."/>
            <person name="LaButti K."/>
            <person name="Pangilinan J."/>
            <person name="Lipzen A."/>
            <person name="Riley R."/>
            <person name="Andreopoulos W."/>
            <person name="He G."/>
            <person name="Johnson J."/>
            <person name="Nolan M."/>
            <person name="Tritt A."/>
            <person name="Barry K.W."/>
            <person name="Grigoriev I.V."/>
            <person name="Nagy L.G."/>
            <person name="Hibbett D."/>
            <person name="Henrissat B."/>
            <person name="Matheny P.B."/>
            <person name="Labbe J."/>
            <person name="Martin F.M."/>
        </authorList>
    </citation>
    <scope>NUCLEOTIDE SEQUENCE</scope>
    <source>
        <strain evidence="1">FP105234-sp</strain>
    </source>
</reference>
<protein>
    <submittedName>
        <fullName evidence="1">Alpha/beta-hydrolase</fullName>
    </submittedName>
</protein>
<dbReference type="EMBL" id="MU275854">
    <property type="protein sequence ID" value="KAI0051191.1"/>
    <property type="molecule type" value="Genomic_DNA"/>
</dbReference>
<proteinExistence type="predicted"/>
<name>A0ACB8S4T9_9AGAM</name>
<sequence length="402" mass="44483">MVHEFRSQPIKGIYLCYEVFSTILVRFPLWIIINLPKTLRPGKSWSLKKAVMVRFVAHMGVITGRTDKLRHLGDHLSVLEGLDIKHVWVKPIPELLNDEITALAKAAHVDDVSIPGYWIDKKNTDIPIGAPPQPDETVVYSMHGGAYIRFSASPKDVIANISRGLLKHCDPVRRVFAIEYRLSTAAPDAPQHPFPAALIDALAGYVYLTEIVGFDPEKIVVEGDSAGGNLAHALTRYLVENQGLIPGLPHPPGALLLLSPWSDLSSSDDYPGSSLVKYQKIDYLAGAVSQYARKAFLGPLYPHDSPAALNRYISPASTNPQMPPVSFKGFPRTLIVSGAMEVLVTQIRVLHEKMKADMTEGDGPGQVRYYESPDSVHDFLVLMFHEPERTQTLRAIAKWLGD</sequence>
<evidence type="ECO:0000313" key="1">
    <source>
        <dbReference type="EMBL" id="KAI0051191.1"/>
    </source>
</evidence>
<evidence type="ECO:0000313" key="2">
    <source>
        <dbReference type="Proteomes" id="UP000814033"/>
    </source>
</evidence>
<dbReference type="Proteomes" id="UP000814033">
    <property type="component" value="Unassembled WGS sequence"/>
</dbReference>
<keyword evidence="2" id="KW-1185">Reference proteome</keyword>
<reference evidence="1" key="1">
    <citation type="submission" date="2021-02" db="EMBL/GenBank/DDBJ databases">
        <authorList>
            <consortium name="DOE Joint Genome Institute"/>
            <person name="Ahrendt S."/>
            <person name="Looney B.P."/>
            <person name="Miyauchi S."/>
            <person name="Morin E."/>
            <person name="Drula E."/>
            <person name="Courty P.E."/>
            <person name="Chicoki N."/>
            <person name="Fauchery L."/>
            <person name="Kohler A."/>
            <person name="Kuo A."/>
            <person name="Labutti K."/>
            <person name="Pangilinan J."/>
            <person name="Lipzen A."/>
            <person name="Riley R."/>
            <person name="Andreopoulos W."/>
            <person name="He G."/>
            <person name="Johnson J."/>
            <person name="Barry K.W."/>
            <person name="Grigoriev I.V."/>
            <person name="Nagy L."/>
            <person name="Hibbett D."/>
            <person name="Henrissat B."/>
            <person name="Matheny P.B."/>
            <person name="Labbe J."/>
            <person name="Martin F."/>
        </authorList>
    </citation>
    <scope>NUCLEOTIDE SEQUENCE</scope>
    <source>
        <strain evidence="1">FP105234-sp</strain>
    </source>
</reference>
<organism evidence="1 2">
    <name type="scientific">Auriscalpium vulgare</name>
    <dbReference type="NCBI Taxonomy" id="40419"/>
    <lineage>
        <taxon>Eukaryota</taxon>
        <taxon>Fungi</taxon>
        <taxon>Dikarya</taxon>
        <taxon>Basidiomycota</taxon>
        <taxon>Agaricomycotina</taxon>
        <taxon>Agaricomycetes</taxon>
        <taxon>Russulales</taxon>
        <taxon>Auriscalpiaceae</taxon>
        <taxon>Auriscalpium</taxon>
    </lineage>
</organism>
<gene>
    <name evidence="1" type="ORF">FA95DRAFT_351526</name>
</gene>